<reference evidence="1" key="2">
    <citation type="submission" date="2020-09" db="EMBL/GenBank/DDBJ databases">
        <authorList>
            <person name="Sun Q."/>
            <person name="Ohkuma M."/>
        </authorList>
    </citation>
    <scope>NUCLEOTIDE SEQUENCE</scope>
    <source>
        <strain evidence="1">JCM 3035</strain>
    </source>
</reference>
<dbReference type="Proteomes" id="UP000637788">
    <property type="component" value="Unassembled WGS sequence"/>
</dbReference>
<accession>A0A917VQ14</accession>
<gene>
    <name evidence="1" type="ORF">GCM10010094_74950</name>
</gene>
<evidence type="ECO:0000313" key="2">
    <source>
        <dbReference type="Proteomes" id="UP000637788"/>
    </source>
</evidence>
<evidence type="ECO:0000313" key="1">
    <source>
        <dbReference type="EMBL" id="GGL03164.1"/>
    </source>
</evidence>
<keyword evidence="2" id="KW-1185">Reference proteome</keyword>
<sequence length="101" mass="11193">MSLTDAEYAYLRSQIGEVERSDLNARHQRLGSVNAVAIEILRERKAALVSDPLTITVQGVATVNNAENVKALERQITDLEVTTEARHPCVAPTPLRRRSAR</sequence>
<dbReference type="EMBL" id="BMPQ01000029">
    <property type="protein sequence ID" value="GGL03164.1"/>
    <property type="molecule type" value="Genomic_DNA"/>
</dbReference>
<protein>
    <submittedName>
        <fullName evidence="1">Uncharacterized protein</fullName>
    </submittedName>
</protein>
<proteinExistence type="predicted"/>
<dbReference type="AlphaFoldDB" id="A0A917VQ14"/>
<reference evidence="1" key="1">
    <citation type="journal article" date="2014" name="Int. J. Syst. Evol. Microbiol.">
        <title>Complete genome sequence of Corynebacterium casei LMG S-19264T (=DSM 44701T), isolated from a smear-ripened cheese.</title>
        <authorList>
            <consortium name="US DOE Joint Genome Institute (JGI-PGF)"/>
            <person name="Walter F."/>
            <person name="Albersmeier A."/>
            <person name="Kalinowski J."/>
            <person name="Ruckert C."/>
        </authorList>
    </citation>
    <scope>NUCLEOTIDE SEQUENCE</scope>
    <source>
        <strain evidence="1">JCM 3035</strain>
    </source>
</reference>
<organism evidence="1 2">
    <name type="scientific">Streptomyces flaveus</name>
    <dbReference type="NCBI Taxonomy" id="66370"/>
    <lineage>
        <taxon>Bacteria</taxon>
        <taxon>Bacillati</taxon>
        <taxon>Actinomycetota</taxon>
        <taxon>Actinomycetes</taxon>
        <taxon>Kitasatosporales</taxon>
        <taxon>Streptomycetaceae</taxon>
        <taxon>Streptomyces</taxon>
        <taxon>Streptomyces aurantiacus group</taxon>
    </lineage>
</organism>
<comment type="caution">
    <text evidence="1">The sequence shown here is derived from an EMBL/GenBank/DDBJ whole genome shotgun (WGS) entry which is preliminary data.</text>
</comment>
<name>A0A917VQ14_9ACTN</name>
<dbReference type="RefSeq" id="WP_189326202.1">
    <property type="nucleotide sequence ID" value="NZ_BMPQ01000029.1"/>
</dbReference>